<organism evidence="2 3">
    <name type="scientific">Kutzneria chonburiensis</name>
    <dbReference type="NCBI Taxonomy" id="1483604"/>
    <lineage>
        <taxon>Bacteria</taxon>
        <taxon>Bacillati</taxon>
        <taxon>Actinomycetota</taxon>
        <taxon>Actinomycetes</taxon>
        <taxon>Pseudonocardiales</taxon>
        <taxon>Pseudonocardiaceae</taxon>
        <taxon>Kutzneria</taxon>
    </lineage>
</organism>
<dbReference type="RefSeq" id="WP_273943043.1">
    <property type="nucleotide sequence ID" value="NZ_CP097263.1"/>
</dbReference>
<keyword evidence="3" id="KW-1185">Reference proteome</keyword>
<accession>A0ABV6MQP9</accession>
<dbReference type="Pfam" id="PF19631">
    <property type="entry name" value="Trypco2"/>
    <property type="match status" value="1"/>
</dbReference>
<dbReference type="Proteomes" id="UP001589810">
    <property type="component" value="Unassembled WGS sequence"/>
</dbReference>
<evidence type="ECO:0000313" key="3">
    <source>
        <dbReference type="Proteomes" id="UP001589810"/>
    </source>
</evidence>
<dbReference type="InterPro" id="IPR045608">
    <property type="entry name" value="Trypco2"/>
</dbReference>
<comment type="caution">
    <text evidence="2">The sequence shown here is derived from an EMBL/GenBank/DDBJ whole genome shotgun (WGS) entry which is preliminary data.</text>
</comment>
<gene>
    <name evidence="2" type="ORF">ACFFH7_11735</name>
</gene>
<protein>
    <submittedName>
        <fullName evidence="2">Trypco2 family protein</fullName>
    </submittedName>
</protein>
<evidence type="ECO:0000313" key="2">
    <source>
        <dbReference type="EMBL" id="MFC0542156.1"/>
    </source>
</evidence>
<reference evidence="2 3" key="1">
    <citation type="submission" date="2024-09" db="EMBL/GenBank/DDBJ databases">
        <authorList>
            <person name="Sun Q."/>
            <person name="Mori K."/>
        </authorList>
    </citation>
    <scope>NUCLEOTIDE SEQUENCE [LARGE SCALE GENOMIC DNA]</scope>
    <source>
        <strain evidence="2 3">TBRC 1432</strain>
    </source>
</reference>
<evidence type="ECO:0000259" key="1">
    <source>
        <dbReference type="Pfam" id="PF19631"/>
    </source>
</evidence>
<proteinExistence type="predicted"/>
<feature type="domain" description="Trypsin-co-occurring" evidence="1">
    <location>
        <begin position="6"/>
        <end position="79"/>
    </location>
</feature>
<sequence>MGDAVVGLAEAIEALRAELTAAVAEGQDSAMQFTLEPVELTVQAVVEKNANGKIGWKILEAGGSYKSATTQTLKLTLTPMWRREDGTLVRDFTISAVQSAGERDHVGPKP</sequence>
<name>A0ABV6MQP9_9PSEU</name>
<dbReference type="EMBL" id="JBHLUD010000003">
    <property type="protein sequence ID" value="MFC0542156.1"/>
    <property type="molecule type" value="Genomic_DNA"/>
</dbReference>